<evidence type="ECO:0000256" key="7">
    <source>
        <dbReference type="ARBA" id="ARBA00022958"/>
    </source>
</evidence>
<evidence type="ECO:0000256" key="6">
    <source>
        <dbReference type="ARBA" id="ARBA00022842"/>
    </source>
</evidence>
<dbReference type="EMBL" id="MCGN01000006">
    <property type="protein sequence ID" value="ORY95838.1"/>
    <property type="molecule type" value="Genomic_DNA"/>
</dbReference>
<comment type="catalytic activity">
    <reaction evidence="9">
        <text>D-ribose + ATP = D-ribose 5-phosphate + ADP + H(+)</text>
        <dbReference type="Rhea" id="RHEA:13697"/>
        <dbReference type="ChEBI" id="CHEBI:15378"/>
        <dbReference type="ChEBI" id="CHEBI:30616"/>
        <dbReference type="ChEBI" id="CHEBI:47013"/>
        <dbReference type="ChEBI" id="CHEBI:78346"/>
        <dbReference type="ChEBI" id="CHEBI:456216"/>
        <dbReference type="EC" id="2.7.1.15"/>
    </reaction>
</comment>
<evidence type="ECO:0000256" key="2">
    <source>
        <dbReference type="ARBA" id="ARBA00022723"/>
    </source>
</evidence>
<keyword evidence="6 9" id="KW-0460">Magnesium</keyword>
<dbReference type="AlphaFoldDB" id="A0A1X2HB36"/>
<feature type="binding site" evidence="9">
    <location>
        <position position="236"/>
    </location>
    <ligand>
        <name>K(+)</name>
        <dbReference type="ChEBI" id="CHEBI:29103"/>
    </ligand>
</feature>
<keyword evidence="9" id="KW-0963">Cytoplasm</keyword>
<feature type="binding site" evidence="9">
    <location>
        <begin position="12"/>
        <end position="14"/>
    </location>
    <ligand>
        <name>substrate</name>
    </ligand>
</feature>
<evidence type="ECO:0000313" key="12">
    <source>
        <dbReference type="Proteomes" id="UP000242180"/>
    </source>
</evidence>
<feature type="binding site" evidence="9">
    <location>
        <position position="276"/>
    </location>
    <ligand>
        <name>K(+)</name>
        <dbReference type="ChEBI" id="CHEBI:29103"/>
    </ligand>
</feature>
<dbReference type="InterPro" id="IPR011877">
    <property type="entry name" value="Ribokinase"/>
</dbReference>
<dbReference type="HAMAP" id="MF_01987">
    <property type="entry name" value="Ribokinase"/>
    <property type="match status" value="1"/>
</dbReference>
<dbReference type="EC" id="2.7.1.15" evidence="9"/>
<protein>
    <recommendedName>
        <fullName evidence="9">Ribokinase</fullName>
        <shortName evidence="9">RK</shortName>
        <ecNumber evidence="9">2.7.1.15</ecNumber>
    </recommendedName>
</protein>
<dbReference type="PANTHER" id="PTHR10584">
    <property type="entry name" value="SUGAR KINASE"/>
    <property type="match status" value="1"/>
</dbReference>
<gene>
    <name evidence="11" type="ORF">BCR43DRAFT_440609</name>
</gene>
<dbReference type="Pfam" id="PF00294">
    <property type="entry name" value="PfkB"/>
    <property type="match status" value="2"/>
</dbReference>
<evidence type="ECO:0000256" key="5">
    <source>
        <dbReference type="ARBA" id="ARBA00022840"/>
    </source>
</evidence>
<feature type="binding site" evidence="9">
    <location>
        <position position="279"/>
    </location>
    <ligand>
        <name>K(+)</name>
        <dbReference type="ChEBI" id="CHEBI:29103"/>
    </ligand>
</feature>
<comment type="caution">
    <text evidence="9">Lacks conserved residue(s) required for the propagation of feature annotation.</text>
</comment>
<comment type="similarity">
    <text evidence="9">Belongs to the carbohydrate kinase PfkB family. Ribokinase subfamily.</text>
</comment>
<feature type="binding site" evidence="9">
    <location>
        <position position="234"/>
    </location>
    <ligand>
        <name>K(+)</name>
        <dbReference type="ChEBI" id="CHEBI:29103"/>
    </ligand>
</feature>
<feature type="domain" description="Carbohydrate kinase PfkB" evidence="10">
    <location>
        <begin position="4"/>
        <end position="66"/>
    </location>
</feature>
<dbReference type="OrthoDB" id="415590at2759"/>
<dbReference type="GO" id="GO:0005737">
    <property type="term" value="C:cytoplasm"/>
    <property type="evidence" value="ECO:0007669"/>
    <property type="project" value="UniProtKB-SubCell"/>
</dbReference>
<keyword evidence="4 9" id="KW-0418">Kinase</keyword>
<dbReference type="InParanoid" id="A0A1X2HB36"/>
<keyword evidence="2 9" id="KW-0479">Metal-binding</keyword>
<dbReference type="STRING" id="13706.A0A1X2HB36"/>
<sequence>MVGKILNYGSFNLDQFFTVPHICKSGETLSSTDFYVRAGGKGANQSMAIAKAGGSVFHGGKLGNDAKWSNGRAFIQVSSETGDNCIVLYPGTNGTYTKEDAAVVMDHFGQGDWVLMQNEISQGGAIMRLAAEKGLDIIFNPAPLTAGILEEFPFDKVTILIVNEHEADDLYRELHGRDAPQKKGIELAAELLAAFNSMKGVILTLGGEGVVAKFQENGQVRDFVVPARKVRVKDTTGAGDTFVGYFLAAFVRASKEDYFARVQLALEEANVASSIAVERDGAMISVPRATEVQERLKQN</sequence>
<dbReference type="InterPro" id="IPR011611">
    <property type="entry name" value="PfkB_dom"/>
</dbReference>
<feature type="binding site" evidence="9">
    <location>
        <position position="285"/>
    </location>
    <ligand>
        <name>K(+)</name>
        <dbReference type="ChEBI" id="CHEBI:29103"/>
    </ligand>
</feature>
<dbReference type="InterPro" id="IPR002139">
    <property type="entry name" value="Ribo/fructo_kinase"/>
</dbReference>
<comment type="subcellular location">
    <subcellularLocation>
        <location evidence="9">Cytoplasm</location>
    </subcellularLocation>
    <subcellularLocation>
        <location evidence="9">Nucleus</location>
    </subcellularLocation>
</comment>
<comment type="function">
    <text evidence="9">Catalyzes the phosphorylation of ribose at O-5 in a reaction requiring ATP and magnesium. The resulting D-ribose-5-phosphate can then be used either for sythesis of nucleotides, histidine, and tryptophan, or as a component of the pentose phosphate pathway.</text>
</comment>
<dbReference type="CDD" id="cd01174">
    <property type="entry name" value="ribokinase"/>
    <property type="match status" value="1"/>
</dbReference>
<feature type="binding site" evidence="9">
    <location>
        <begin position="40"/>
        <end position="44"/>
    </location>
    <ligand>
        <name>substrate</name>
    </ligand>
</feature>
<comment type="cofactor">
    <cofactor evidence="9">
        <name>Mg(2+)</name>
        <dbReference type="ChEBI" id="CHEBI:18420"/>
    </cofactor>
    <text evidence="9">Requires a divalent cation, most likely magnesium in vivo, as an electrophilic catalyst to aid phosphoryl group transfer. It is the chelate of the metal and the nucleotide that is the actual substrate.</text>
</comment>
<dbReference type="GO" id="GO:0004747">
    <property type="term" value="F:ribokinase activity"/>
    <property type="evidence" value="ECO:0007669"/>
    <property type="project" value="UniProtKB-UniRule"/>
</dbReference>
<feature type="domain" description="Carbohydrate kinase PfkB" evidence="10">
    <location>
        <begin position="70"/>
        <end position="287"/>
    </location>
</feature>
<feature type="binding site" evidence="9">
    <location>
        <begin position="239"/>
        <end position="240"/>
    </location>
    <ligand>
        <name>ATP</name>
        <dbReference type="ChEBI" id="CHEBI:30616"/>
    </ligand>
</feature>
<feature type="binding site" evidence="9">
    <location>
        <begin position="204"/>
        <end position="209"/>
    </location>
    <ligand>
        <name>ATP</name>
        <dbReference type="ChEBI" id="CHEBI:30616"/>
    </ligand>
</feature>
<feature type="binding site" evidence="9">
    <location>
        <position position="281"/>
    </location>
    <ligand>
        <name>K(+)</name>
        <dbReference type="ChEBI" id="CHEBI:29103"/>
    </ligand>
</feature>
<keyword evidence="7 9" id="KW-0630">Potassium</keyword>
<organism evidence="11 12">
    <name type="scientific">Syncephalastrum racemosum</name>
    <name type="common">Filamentous fungus</name>
    <dbReference type="NCBI Taxonomy" id="13706"/>
    <lineage>
        <taxon>Eukaryota</taxon>
        <taxon>Fungi</taxon>
        <taxon>Fungi incertae sedis</taxon>
        <taxon>Mucoromycota</taxon>
        <taxon>Mucoromycotina</taxon>
        <taxon>Mucoromycetes</taxon>
        <taxon>Mucorales</taxon>
        <taxon>Syncephalastraceae</taxon>
        <taxon>Syncephalastrum</taxon>
    </lineage>
</organism>
<reference evidence="11 12" key="1">
    <citation type="submission" date="2016-07" db="EMBL/GenBank/DDBJ databases">
        <title>Pervasive Adenine N6-methylation of Active Genes in Fungi.</title>
        <authorList>
            <consortium name="DOE Joint Genome Institute"/>
            <person name="Mondo S.J."/>
            <person name="Dannebaum R.O."/>
            <person name="Kuo R.C."/>
            <person name="Labutti K."/>
            <person name="Haridas S."/>
            <person name="Kuo A."/>
            <person name="Salamov A."/>
            <person name="Ahrendt S.R."/>
            <person name="Lipzen A."/>
            <person name="Sullivan W."/>
            <person name="Andreopoulos W.B."/>
            <person name="Clum A."/>
            <person name="Lindquist E."/>
            <person name="Daum C."/>
            <person name="Ramamoorthy G.K."/>
            <person name="Gryganskyi A."/>
            <person name="Culley D."/>
            <person name="Magnuson J.K."/>
            <person name="James T.Y."/>
            <person name="O'Malley M.A."/>
            <person name="Stajich J.E."/>
            <person name="Spatafora J.W."/>
            <person name="Visel A."/>
            <person name="Grigoriev I.V."/>
        </authorList>
    </citation>
    <scope>NUCLEOTIDE SEQUENCE [LARGE SCALE GENOMIC DNA]</scope>
    <source>
        <strain evidence="11 12">NRRL 2496</strain>
    </source>
</reference>
<keyword evidence="9" id="KW-0539">Nucleus</keyword>
<dbReference type="Proteomes" id="UP000242180">
    <property type="component" value="Unassembled WGS sequence"/>
</dbReference>
<dbReference type="PANTHER" id="PTHR10584:SF166">
    <property type="entry name" value="RIBOKINASE"/>
    <property type="match status" value="1"/>
</dbReference>
<keyword evidence="3 9" id="KW-0547">Nucleotide-binding</keyword>
<dbReference type="GO" id="GO:0005634">
    <property type="term" value="C:nucleus"/>
    <property type="evidence" value="ECO:0007669"/>
    <property type="project" value="UniProtKB-SubCell"/>
</dbReference>
<keyword evidence="1 9" id="KW-0808">Transferase</keyword>
<dbReference type="GO" id="GO:0046872">
    <property type="term" value="F:metal ion binding"/>
    <property type="evidence" value="ECO:0007669"/>
    <property type="project" value="UniProtKB-KW"/>
</dbReference>
<feature type="binding site" evidence="9">
    <location>
        <position position="240"/>
    </location>
    <ligand>
        <name>substrate</name>
    </ligand>
</feature>
<dbReference type="SUPFAM" id="SSF53613">
    <property type="entry name" value="Ribokinase-like"/>
    <property type="match status" value="1"/>
</dbReference>
<evidence type="ECO:0000313" key="11">
    <source>
        <dbReference type="EMBL" id="ORY95838.1"/>
    </source>
</evidence>
<keyword evidence="5 9" id="KW-0067">ATP-binding</keyword>
<feature type="binding site" evidence="9">
    <location>
        <position position="270"/>
    </location>
    <ligand>
        <name>ATP</name>
        <dbReference type="ChEBI" id="CHEBI:30616"/>
    </ligand>
</feature>
<dbReference type="PRINTS" id="PR00990">
    <property type="entry name" value="RIBOKINASE"/>
</dbReference>
<dbReference type="GO" id="GO:0005524">
    <property type="term" value="F:ATP binding"/>
    <property type="evidence" value="ECO:0007669"/>
    <property type="project" value="UniProtKB-UniRule"/>
</dbReference>
<keyword evidence="8 9" id="KW-0119">Carbohydrate metabolism</keyword>
<feature type="binding site" evidence="9">
    <location>
        <position position="119"/>
    </location>
    <ligand>
        <name>substrate</name>
    </ligand>
</feature>
<evidence type="ECO:0000256" key="8">
    <source>
        <dbReference type="ARBA" id="ARBA00023277"/>
    </source>
</evidence>
<comment type="subunit">
    <text evidence="9">Homodimer.</text>
</comment>
<comment type="caution">
    <text evidence="11">The sequence shown here is derived from an EMBL/GenBank/DDBJ whole genome shotgun (WGS) entry which is preliminary data.</text>
</comment>
<comment type="activity regulation">
    <text evidence="9">Activated by a monovalent cation that binds near, but not in, the active site. The most likely occupant of the site in vivo is potassium. Ion binding induces a conformational change that may alter substrate affinity.</text>
</comment>
<dbReference type="Gene3D" id="3.40.1190.20">
    <property type="match status" value="1"/>
</dbReference>
<dbReference type="InterPro" id="IPR029056">
    <property type="entry name" value="Ribokinase-like"/>
</dbReference>
<feature type="active site" description="Proton acceptor" evidence="9">
    <location>
        <position position="240"/>
    </location>
</feature>
<comment type="pathway">
    <text evidence="9">Carbohydrate metabolism; D-ribose degradation; D-ribose 5-phosphate from beta-D-ribopyranose: step 2/2.</text>
</comment>
<evidence type="ECO:0000256" key="3">
    <source>
        <dbReference type="ARBA" id="ARBA00022741"/>
    </source>
</evidence>
<proteinExistence type="inferred from homology"/>
<evidence type="ECO:0000256" key="4">
    <source>
        <dbReference type="ARBA" id="ARBA00022777"/>
    </source>
</evidence>
<name>A0A1X2HB36_SYNRA</name>
<dbReference type="OMA" id="DIVLIQQ"/>
<dbReference type="FunCoup" id="A0A1X2HB36">
    <property type="interactions" value="115"/>
</dbReference>
<feature type="binding site" evidence="9">
    <location>
        <position position="163"/>
    </location>
    <ligand>
        <name>ATP</name>
        <dbReference type="ChEBI" id="CHEBI:30616"/>
    </ligand>
</feature>
<dbReference type="GO" id="GO:0019303">
    <property type="term" value="P:D-ribose catabolic process"/>
    <property type="evidence" value="ECO:0007669"/>
    <property type="project" value="UniProtKB-UniRule"/>
</dbReference>
<keyword evidence="12" id="KW-1185">Reference proteome</keyword>
<evidence type="ECO:0000256" key="1">
    <source>
        <dbReference type="ARBA" id="ARBA00022679"/>
    </source>
</evidence>
<dbReference type="UniPathway" id="UPA00916">
    <property type="reaction ID" value="UER00889"/>
</dbReference>
<accession>A0A1X2HB36</accession>
<evidence type="ECO:0000259" key="10">
    <source>
        <dbReference type="Pfam" id="PF00294"/>
    </source>
</evidence>
<evidence type="ECO:0000256" key="9">
    <source>
        <dbReference type="HAMAP-Rule" id="MF_03215"/>
    </source>
</evidence>